<organism evidence="3 4">
    <name type="scientific">Sorangium cellulosum (strain So ce56)</name>
    <name type="common">Polyangium cellulosum (strain So ce56)</name>
    <dbReference type="NCBI Taxonomy" id="448385"/>
    <lineage>
        <taxon>Bacteria</taxon>
        <taxon>Pseudomonadati</taxon>
        <taxon>Myxococcota</taxon>
        <taxon>Polyangia</taxon>
        <taxon>Polyangiales</taxon>
        <taxon>Polyangiaceae</taxon>
        <taxon>Sorangium</taxon>
    </lineage>
</organism>
<gene>
    <name evidence="3" type="ordered locus">sce8374</name>
</gene>
<dbReference type="EMBL" id="AM746676">
    <property type="protein sequence ID" value="CAN98544.1"/>
    <property type="molecule type" value="Genomic_DNA"/>
</dbReference>
<sequence>MAHAGIARPTRTRHMRRPEAARPPSRRDDLVQSGQMGHFVQTLYSKLNARGTSASCERSSRMRSRATRLRVLVLRDARDANHHGGAAWARPSFEHDPERLGPRGILERVGQPTRVAPALILVGVSAFLVLTALAAAAYPGGTFCDANAPGYDFWGNFFCDLTQPVTQRGVDNTRARSLAQASFVCFSLALVPFWWVHGALLGGRLGGAVRVLGLLSAAGTNLIAWLPSVVSPLLHAVSVFVAAIPGLLATLLGVTGAFARGNAGESRSSPLRFSAWLGALSLALGSADAAYYAVAIAVPGCHVLLPALQKLAALSVIGWMGTIARVGAARGARLDGPGPAVSVDQSTDS</sequence>
<accession>A9FTL8</accession>
<evidence type="ECO:0000313" key="4">
    <source>
        <dbReference type="Proteomes" id="UP000002139"/>
    </source>
</evidence>
<feature type="transmembrane region" description="Helical" evidence="2">
    <location>
        <begin position="178"/>
        <end position="196"/>
    </location>
</feature>
<dbReference type="HOGENOM" id="CLU_794319_0_0_7"/>
<feature type="transmembrane region" description="Helical" evidence="2">
    <location>
        <begin position="304"/>
        <end position="324"/>
    </location>
</feature>
<dbReference type="KEGG" id="scl:sce8374"/>
<keyword evidence="4" id="KW-1185">Reference proteome</keyword>
<feature type="compositionally biased region" description="Basic and acidic residues" evidence="1">
    <location>
        <begin position="17"/>
        <end position="30"/>
    </location>
</feature>
<keyword evidence="2" id="KW-1133">Transmembrane helix</keyword>
<feature type="transmembrane region" description="Helical" evidence="2">
    <location>
        <begin position="208"/>
        <end position="227"/>
    </location>
</feature>
<proteinExistence type="predicted"/>
<evidence type="ECO:0000256" key="1">
    <source>
        <dbReference type="SAM" id="MobiDB-lite"/>
    </source>
</evidence>
<protein>
    <submittedName>
        <fullName evidence="3">Membrane protein</fullName>
    </submittedName>
</protein>
<evidence type="ECO:0000313" key="3">
    <source>
        <dbReference type="EMBL" id="CAN98544.1"/>
    </source>
</evidence>
<feature type="transmembrane region" description="Helical" evidence="2">
    <location>
        <begin position="233"/>
        <end position="254"/>
    </location>
</feature>
<dbReference type="Proteomes" id="UP000002139">
    <property type="component" value="Chromosome"/>
</dbReference>
<dbReference type="AlphaFoldDB" id="A9FTL8"/>
<keyword evidence="2" id="KW-0472">Membrane</keyword>
<reference evidence="3 4" key="1">
    <citation type="journal article" date="2007" name="Nat. Biotechnol.">
        <title>Complete genome sequence of the myxobacterium Sorangium cellulosum.</title>
        <authorList>
            <person name="Schneiker S."/>
            <person name="Perlova O."/>
            <person name="Kaiser O."/>
            <person name="Gerth K."/>
            <person name="Alici A."/>
            <person name="Altmeyer M.O."/>
            <person name="Bartels D."/>
            <person name="Bekel T."/>
            <person name="Beyer S."/>
            <person name="Bode E."/>
            <person name="Bode H.B."/>
            <person name="Bolten C.J."/>
            <person name="Choudhuri J.V."/>
            <person name="Doss S."/>
            <person name="Elnakady Y.A."/>
            <person name="Frank B."/>
            <person name="Gaigalat L."/>
            <person name="Goesmann A."/>
            <person name="Groeger C."/>
            <person name="Gross F."/>
            <person name="Jelsbak L."/>
            <person name="Jelsbak L."/>
            <person name="Kalinowski J."/>
            <person name="Kegler C."/>
            <person name="Knauber T."/>
            <person name="Konietzny S."/>
            <person name="Kopp M."/>
            <person name="Krause L."/>
            <person name="Krug D."/>
            <person name="Linke B."/>
            <person name="Mahmud T."/>
            <person name="Martinez-Arias R."/>
            <person name="McHardy A.C."/>
            <person name="Merai M."/>
            <person name="Meyer F."/>
            <person name="Mormann S."/>
            <person name="Munoz-Dorado J."/>
            <person name="Perez J."/>
            <person name="Pradella S."/>
            <person name="Rachid S."/>
            <person name="Raddatz G."/>
            <person name="Rosenau F."/>
            <person name="Rueckert C."/>
            <person name="Sasse F."/>
            <person name="Scharfe M."/>
            <person name="Schuster S.C."/>
            <person name="Suen G."/>
            <person name="Treuner-Lange A."/>
            <person name="Velicer G.J."/>
            <person name="Vorholter F.-J."/>
            <person name="Weissman K.J."/>
            <person name="Welch R.D."/>
            <person name="Wenzel S.C."/>
            <person name="Whitworth D.E."/>
            <person name="Wilhelm S."/>
            <person name="Wittmann C."/>
            <person name="Bloecker H."/>
            <person name="Puehler A."/>
            <person name="Mueller R."/>
        </authorList>
    </citation>
    <scope>NUCLEOTIDE SEQUENCE [LARGE SCALE GENOMIC DNA]</scope>
    <source>
        <strain evidence="4">So ce56</strain>
    </source>
</reference>
<dbReference type="STRING" id="448385.sce8374"/>
<name>A9FTL8_SORC5</name>
<feature type="transmembrane region" description="Helical" evidence="2">
    <location>
        <begin position="275"/>
        <end position="298"/>
    </location>
</feature>
<feature type="transmembrane region" description="Helical" evidence="2">
    <location>
        <begin position="118"/>
        <end position="138"/>
    </location>
</feature>
<evidence type="ECO:0000256" key="2">
    <source>
        <dbReference type="SAM" id="Phobius"/>
    </source>
</evidence>
<feature type="region of interest" description="Disordered" evidence="1">
    <location>
        <begin position="1"/>
        <end position="33"/>
    </location>
</feature>
<keyword evidence="2" id="KW-0812">Transmembrane</keyword>